<dbReference type="Pfam" id="PF10935">
    <property type="entry name" value="DUF2637"/>
    <property type="match status" value="1"/>
</dbReference>
<dbReference type="AlphaFoldDB" id="A0A3N9X7S5"/>
<keyword evidence="3" id="KW-1185">Reference proteome</keyword>
<evidence type="ECO:0000313" key="3">
    <source>
        <dbReference type="Proteomes" id="UP000266889"/>
    </source>
</evidence>
<dbReference type="EMBL" id="QGSY01000182">
    <property type="protein sequence ID" value="RQX09012.1"/>
    <property type="molecule type" value="Genomic_DNA"/>
</dbReference>
<feature type="transmembrane region" description="Helical" evidence="1">
    <location>
        <begin position="70"/>
        <end position="91"/>
    </location>
</feature>
<keyword evidence="1" id="KW-0812">Transmembrane</keyword>
<evidence type="ECO:0000256" key="1">
    <source>
        <dbReference type="SAM" id="Phobius"/>
    </source>
</evidence>
<sequence>MAQDLKRLKRIGWGVRSVFALGIAASLAGNVLHASDNVISQAISAWSPVALLLAVELISRIPARRGALSAVRLGATAVIAGIAAWVSYWHMVGVATRYGEADSSAYLLPFSVDGLIVVASISLVEIGGRIRTLTEAASVSEPAPSPADVVESKSVYTNEDIWGPETSAAPVPTVQVAPAPAVKKTPVKRVTPRPVSAEKVAKAAAKMPDAPVSQIAAKAGVSVSTARRHLAALRVTDASPSAPLPAETPALAAA</sequence>
<organism evidence="2 3">
    <name type="scientific">Micromonospora arida</name>
    <dbReference type="NCBI Taxonomy" id="2203715"/>
    <lineage>
        <taxon>Bacteria</taxon>
        <taxon>Bacillati</taxon>
        <taxon>Actinomycetota</taxon>
        <taxon>Actinomycetes</taxon>
        <taxon>Micromonosporales</taxon>
        <taxon>Micromonosporaceae</taxon>
        <taxon>Micromonospora</taxon>
    </lineage>
</organism>
<accession>A0A3N9X7S5</accession>
<evidence type="ECO:0008006" key="4">
    <source>
        <dbReference type="Google" id="ProtNLM"/>
    </source>
</evidence>
<proteinExistence type="predicted"/>
<keyword evidence="1" id="KW-1133">Transmembrane helix</keyword>
<feature type="transmembrane region" description="Helical" evidence="1">
    <location>
        <begin position="12"/>
        <end position="32"/>
    </location>
</feature>
<dbReference type="OrthoDB" id="3405422at2"/>
<comment type="caution">
    <text evidence="2">The sequence shown here is derived from an EMBL/GenBank/DDBJ whole genome shotgun (WGS) entry which is preliminary data.</text>
</comment>
<reference evidence="2 3" key="1">
    <citation type="submission" date="2018-05" db="EMBL/GenBank/DDBJ databases">
        <title>Micromonospora from Atacama Desert.</title>
        <authorList>
            <person name="Carro L."/>
            <person name="Goodfellow M."/>
            <person name="Klenk H.-P."/>
        </authorList>
    </citation>
    <scope>NUCLEOTIDE SEQUENCE [LARGE SCALE GENOMIC DNA]</scope>
    <source>
        <strain evidence="2 3">LB32</strain>
    </source>
</reference>
<dbReference type="Proteomes" id="UP000266889">
    <property type="component" value="Unassembled WGS sequence"/>
</dbReference>
<protein>
    <recommendedName>
        <fullName evidence="4">DUF2637 domain-containing protein</fullName>
    </recommendedName>
</protein>
<feature type="transmembrane region" description="Helical" evidence="1">
    <location>
        <begin position="103"/>
        <end position="124"/>
    </location>
</feature>
<dbReference type="RefSeq" id="WP_124857477.1">
    <property type="nucleotide sequence ID" value="NZ_QGSY01000182.1"/>
</dbReference>
<keyword evidence="1" id="KW-0472">Membrane</keyword>
<name>A0A3N9X7S5_9ACTN</name>
<feature type="transmembrane region" description="Helical" evidence="1">
    <location>
        <begin position="38"/>
        <end position="58"/>
    </location>
</feature>
<gene>
    <name evidence="2" type="ORF">DLJ58_16620</name>
</gene>
<evidence type="ECO:0000313" key="2">
    <source>
        <dbReference type="EMBL" id="RQX09012.1"/>
    </source>
</evidence>
<dbReference type="InterPro" id="IPR021235">
    <property type="entry name" value="DUF2637"/>
</dbReference>